<dbReference type="Proteomes" id="UP000724672">
    <property type="component" value="Unassembled WGS sequence"/>
</dbReference>
<dbReference type="SUPFAM" id="SSF48498">
    <property type="entry name" value="Tetracyclin repressor-like, C-terminal domain"/>
    <property type="match status" value="1"/>
</dbReference>
<dbReference type="EMBL" id="WSFT01000043">
    <property type="protein sequence ID" value="MBS4539198.1"/>
    <property type="molecule type" value="Genomic_DNA"/>
</dbReference>
<dbReference type="PRINTS" id="PR00455">
    <property type="entry name" value="HTHTETR"/>
</dbReference>
<dbReference type="InterPro" id="IPR023772">
    <property type="entry name" value="DNA-bd_HTH_TetR-type_CS"/>
</dbReference>
<sequence>MWIAKKGDERKKEFLETAVEIFKTKGYGKTSINDILKQMNITKGAFYYYFESKEALLHEIVNQLTEKMQTVVKDIANRNDLSAVSKLEHIFNATHQLREENQSAYYPLYALQKRDENAFIARKFMQKSLSINKQFIELIITQGIQEGSFKTSNATETAELYIRLTSLCKEKIADIISDSSYLSGHKTLYKKAEDLITFYQEALERILGAEKGTLNFLNKTKEYISGMIS</sequence>
<dbReference type="PROSITE" id="PS01081">
    <property type="entry name" value="HTH_TETR_1"/>
    <property type="match status" value="1"/>
</dbReference>
<dbReference type="AlphaFoldDB" id="A0A942Z9D1"/>
<evidence type="ECO:0000256" key="1">
    <source>
        <dbReference type="ARBA" id="ARBA00023125"/>
    </source>
</evidence>
<comment type="caution">
    <text evidence="4">The sequence shown here is derived from an EMBL/GenBank/DDBJ whole genome shotgun (WGS) entry which is preliminary data.</text>
</comment>
<protein>
    <submittedName>
        <fullName evidence="4">TetR/AcrR family transcriptional regulator</fullName>
    </submittedName>
</protein>
<proteinExistence type="predicted"/>
<organism evidence="4 5">
    <name type="scientific">Anaeromonas frigoriresistens</name>
    <dbReference type="NCBI Taxonomy" id="2683708"/>
    <lineage>
        <taxon>Bacteria</taxon>
        <taxon>Bacillati</taxon>
        <taxon>Bacillota</taxon>
        <taxon>Tissierellia</taxon>
        <taxon>Tissierellales</taxon>
        <taxon>Thermohalobacteraceae</taxon>
        <taxon>Anaeromonas</taxon>
    </lineage>
</organism>
<dbReference type="InterPro" id="IPR036271">
    <property type="entry name" value="Tet_transcr_reg_TetR-rel_C_sf"/>
</dbReference>
<dbReference type="PANTHER" id="PTHR43479:SF11">
    <property type="entry name" value="ACREF_ENVCD OPERON REPRESSOR-RELATED"/>
    <property type="match status" value="1"/>
</dbReference>
<dbReference type="InterPro" id="IPR050624">
    <property type="entry name" value="HTH-type_Tx_Regulator"/>
</dbReference>
<dbReference type="Gene3D" id="1.10.357.10">
    <property type="entry name" value="Tetracycline Repressor, domain 2"/>
    <property type="match status" value="1"/>
</dbReference>
<evidence type="ECO:0000256" key="2">
    <source>
        <dbReference type="PROSITE-ProRule" id="PRU00335"/>
    </source>
</evidence>
<dbReference type="RefSeq" id="WP_203367124.1">
    <property type="nucleotide sequence ID" value="NZ_WSFT01000043.1"/>
</dbReference>
<dbReference type="PANTHER" id="PTHR43479">
    <property type="entry name" value="ACREF/ENVCD OPERON REPRESSOR-RELATED"/>
    <property type="match status" value="1"/>
</dbReference>
<name>A0A942Z9D1_9FIRM</name>
<accession>A0A942Z9D1</accession>
<feature type="DNA-binding region" description="H-T-H motif" evidence="2">
    <location>
        <begin position="31"/>
        <end position="50"/>
    </location>
</feature>
<dbReference type="SUPFAM" id="SSF46689">
    <property type="entry name" value="Homeodomain-like"/>
    <property type="match status" value="1"/>
</dbReference>
<feature type="domain" description="HTH tetR-type" evidence="3">
    <location>
        <begin position="8"/>
        <end position="68"/>
    </location>
</feature>
<dbReference type="GO" id="GO:0003677">
    <property type="term" value="F:DNA binding"/>
    <property type="evidence" value="ECO:0007669"/>
    <property type="project" value="UniProtKB-UniRule"/>
</dbReference>
<dbReference type="Pfam" id="PF00440">
    <property type="entry name" value="TetR_N"/>
    <property type="match status" value="1"/>
</dbReference>
<dbReference type="InterPro" id="IPR001647">
    <property type="entry name" value="HTH_TetR"/>
</dbReference>
<dbReference type="InterPro" id="IPR009057">
    <property type="entry name" value="Homeodomain-like_sf"/>
</dbReference>
<evidence type="ECO:0000313" key="4">
    <source>
        <dbReference type="EMBL" id="MBS4539198.1"/>
    </source>
</evidence>
<gene>
    <name evidence="4" type="ORF">GOQ27_12045</name>
</gene>
<evidence type="ECO:0000259" key="3">
    <source>
        <dbReference type="PROSITE" id="PS50977"/>
    </source>
</evidence>
<dbReference type="PROSITE" id="PS50977">
    <property type="entry name" value="HTH_TETR_2"/>
    <property type="match status" value="1"/>
</dbReference>
<reference evidence="4" key="1">
    <citation type="submission" date="2019-12" db="EMBL/GenBank/DDBJ databases">
        <title>Clostridiaceae gen. nov. sp. nov., isolated from sediment in Xinjiang, China.</title>
        <authorList>
            <person name="Zhang R."/>
        </authorList>
    </citation>
    <scope>NUCLEOTIDE SEQUENCE</scope>
    <source>
        <strain evidence="4">D2Q-11</strain>
    </source>
</reference>
<keyword evidence="5" id="KW-1185">Reference proteome</keyword>
<keyword evidence="1 2" id="KW-0238">DNA-binding</keyword>
<evidence type="ECO:0000313" key="5">
    <source>
        <dbReference type="Proteomes" id="UP000724672"/>
    </source>
</evidence>